<dbReference type="Pfam" id="PF01348">
    <property type="entry name" value="Intron_maturas2"/>
    <property type="match status" value="1"/>
</dbReference>
<dbReference type="Proteomes" id="UP000306912">
    <property type="component" value="Unassembled WGS sequence"/>
</dbReference>
<accession>A0A5R8Q6N7</accession>
<evidence type="ECO:0000259" key="1">
    <source>
        <dbReference type="PROSITE" id="PS50878"/>
    </source>
</evidence>
<dbReference type="SUPFAM" id="SSF56672">
    <property type="entry name" value="DNA/RNA polymerases"/>
    <property type="match status" value="1"/>
</dbReference>
<dbReference type="AlphaFoldDB" id="A0A5R8Q6N7"/>
<dbReference type="PROSITE" id="PS50878">
    <property type="entry name" value="RT_POL"/>
    <property type="match status" value="1"/>
</dbReference>
<reference evidence="2 3" key="1">
    <citation type="submission" date="2019-05" db="EMBL/GenBank/DDBJ databases">
        <title>Culicoidintestinum kansasii gen. nov., sp. nov. from the gastrointestinal tract of the biting midge, Culicoides sonorensis.</title>
        <authorList>
            <person name="Neupane S."/>
            <person name="Ghosh A."/>
            <person name="Gunther S."/>
            <person name="Martin K."/>
            <person name="Zurek L."/>
        </authorList>
    </citation>
    <scope>NUCLEOTIDE SEQUENCE [LARGE SCALE GENOMIC DNA]</scope>
    <source>
        <strain evidence="2 3">CS-1</strain>
    </source>
</reference>
<feature type="domain" description="Reverse transcriptase" evidence="1">
    <location>
        <begin position="74"/>
        <end position="358"/>
    </location>
</feature>
<gene>
    <name evidence="2" type="primary">ltrA</name>
    <name evidence="2" type="ORF">FEZ08_12085</name>
</gene>
<keyword evidence="2" id="KW-0695">RNA-directed DNA polymerase</keyword>
<dbReference type="CDD" id="cd01651">
    <property type="entry name" value="RT_G2_intron"/>
    <property type="match status" value="1"/>
</dbReference>
<evidence type="ECO:0000313" key="2">
    <source>
        <dbReference type="EMBL" id="TLG70253.1"/>
    </source>
</evidence>
<dbReference type="OrthoDB" id="9788687at2"/>
<dbReference type="GO" id="GO:0006397">
    <property type="term" value="P:mRNA processing"/>
    <property type="evidence" value="ECO:0007669"/>
    <property type="project" value="InterPro"/>
</dbReference>
<dbReference type="InterPro" id="IPR043502">
    <property type="entry name" value="DNA/RNA_pol_sf"/>
</dbReference>
<dbReference type="GO" id="GO:0003964">
    <property type="term" value="F:RNA-directed DNA polymerase activity"/>
    <property type="evidence" value="ECO:0007669"/>
    <property type="project" value="UniProtKB-KW"/>
</dbReference>
<keyword evidence="2" id="KW-0808">Transferase</keyword>
<dbReference type="InterPro" id="IPR051083">
    <property type="entry name" value="GrpII_Intron_Splice-Mob/Def"/>
</dbReference>
<dbReference type="InterPro" id="IPR030931">
    <property type="entry name" value="Group_II_RT_mat"/>
</dbReference>
<dbReference type="PANTHER" id="PTHR34047:SF8">
    <property type="entry name" value="PROTEIN YKFC"/>
    <property type="match status" value="1"/>
</dbReference>
<evidence type="ECO:0000313" key="3">
    <source>
        <dbReference type="Proteomes" id="UP000306912"/>
    </source>
</evidence>
<comment type="caution">
    <text evidence="2">The sequence shown here is derived from an EMBL/GenBank/DDBJ whole genome shotgun (WGS) entry which is preliminary data.</text>
</comment>
<dbReference type="EC" id="2.7.7.49" evidence="2"/>
<keyword evidence="3" id="KW-1185">Reference proteome</keyword>
<proteinExistence type="predicted"/>
<keyword evidence="2" id="KW-0548">Nucleotidyltransferase</keyword>
<name>A0A5R8Q6N7_9FIRM</name>
<dbReference type="InParanoid" id="A0A5R8Q6N7"/>
<dbReference type="Pfam" id="PF21368">
    <property type="entry name" value="AI2M-like_HNH"/>
    <property type="match status" value="1"/>
</dbReference>
<dbReference type="PANTHER" id="PTHR34047">
    <property type="entry name" value="NUCLEAR INTRON MATURASE 1, MITOCHONDRIAL-RELATED"/>
    <property type="match status" value="1"/>
</dbReference>
<dbReference type="InterPro" id="IPR024937">
    <property type="entry name" value="Domain_X"/>
</dbReference>
<dbReference type="Pfam" id="PF00078">
    <property type="entry name" value="RVT_1"/>
    <property type="match status" value="1"/>
</dbReference>
<dbReference type="InterPro" id="IPR000477">
    <property type="entry name" value="RT_dom"/>
</dbReference>
<dbReference type="EMBL" id="VBWP01000025">
    <property type="protein sequence ID" value="TLG70253.1"/>
    <property type="molecule type" value="Genomic_DNA"/>
</dbReference>
<dbReference type="InterPro" id="IPR049030">
    <property type="entry name" value="AI2M-like_HNH"/>
</dbReference>
<organism evidence="2 3">
    <name type="scientific">Culicoidibacter larvae</name>
    <dbReference type="NCBI Taxonomy" id="2579976"/>
    <lineage>
        <taxon>Bacteria</taxon>
        <taxon>Bacillati</taxon>
        <taxon>Bacillota</taxon>
        <taxon>Culicoidibacteria</taxon>
        <taxon>Culicoidibacterales</taxon>
        <taxon>Culicoidibacteraceae</taxon>
        <taxon>Culicoidibacter</taxon>
    </lineage>
</organism>
<sequence>MEVCEMQNAETILSILGKQATNDNHEFRRLYRLLFNPDLYLLAYQKLSAKPGNMTRGVDNKTIDGFKKEWIHTTIELLREEKYYPKPVRRVYIPKKNGKRRPLGIPTFIDKLVQEVIRLILEAIYEPSFSENSHGFRPKRSCHTALYQIKKTGKGTNWVIEGDITGCFDNINHARLLQLLNIKIKDGRFIELIRRFLKAGYFEFNIKKNSYSGTPQGGIISPILANIYLHEFDTFMGKVCAKYSKGIGKRTNPEYHRLVCNRYYYLKTGRKHEAIELRKQILKTPSKDEMDPNFLRVKYVRYADDFLILIIGSKQLANTIKSKVALFLKNELQLELNQEKTLITHLATKRVAFLGYEITKTQENSLRKKNSLGHSKRAFNGTIQLLVPTQVITEQLKQFRGNNKAISHTSRIWMPVEEIVQRYTAEIRGLYQYYCLATNVSTQLSRFQYYHYYSMAKTIARKEKSSVKKVHAKYGIPVDRKDRPGTRNLIGFKYRNSKGEICSFTYYNGGLKWKETPSSQVMEALPVNSLGGQLIQRLNKSHCELCGNKEENLEVHHVRKLKDIKKKYAKRGAVAPKWVLQMSWINRKTLVVCHSCHINIHNGTL</sequence>
<dbReference type="NCBIfam" id="TIGR04416">
    <property type="entry name" value="group_II_RT_mat"/>
    <property type="match status" value="1"/>
</dbReference>
<protein>
    <submittedName>
        <fullName evidence="2">Group II intron reverse transcriptase/maturase</fullName>
        <ecNumber evidence="2">2.7.7.49</ecNumber>
    </submittedName>
</protein>